<dbReference type="Pfam" id="PF00857">
    <property type="entry name" value="Isochorismatase"/>
    <property type="match status" value="1"/>
</dbReference>
<sequence length="178" mass="19913">MKAVVLIIDMINDFVTGVFGSKRAQDIVQNIRHLIEISHEKNVPVIYLQDAHSEGDPELAVFGEHAMRGTKGAETIEELASEDDDFIIKKHQFSGFFQTELDTILEKLDADTLILAGVATHICVCHTAADAFFRGYRTVIVRDCVNASTEEEHRQGLAYMERIYGAEIVGLSKVEELF</sequence>
<dbReference type="CDD" id="cd00431">
    <property type="entry name" value="cysteine_hydrolases"/>
    <property type="match status" value="1"/>
</dbReference>
<reference evidence="3" key="1">
    <citation type="submission" date="2020-06" db="EMBL/GenBank/DDBJ databases">
        <title>Unique genomic features of the anaerobic methanotrophic archaea.</title>
        <authorList>
            <person name="Chadwick G.L."/>
            <person name="Skennerton C.T."/>
            <person name="Laso-Perez R."/>
            <person name="Leu A.O."/>
            <person name="Speth D.R."/>
            <person name="Yu H."/>
            <person name="Morgan-Lang C."/>
            <person name="Hatzenpichler R."/>
            <person name="Goudeau D."/>
            <person name="Malmstrom R."/>
            <person name="Brazelton W.J."/>
            <person name="Woyke T."/>
            <person name="Hallam S.J."/>
            <person name="Tyson G.W."/>
            <person name="Wegener G."/>
            <person name="Boetius A."/>
            <person name="Orphan V."/>
        </authorList>
    </citation>
    <scope>NUCLEOTIDE SEQUENCE</scope>
</reference>
<evidence type="ECO:0000259" key="2">
    <source>
        <dbReference type="Pfam" id="PF00857"/>
    </source>
</evidence>
<protein>
    <submittedName>
        <fullName evidence="3">Putative isochorismatase family protein</fullName>
        <ecNumber evidence="3">3.-.-.-</ecNumber>
    </submittedName>
</protein>
<dbReference type="EC" id="3.-.-.-" evidence="3"/>
<dbReference type="Gene3D" id="3.40.50.850">
    <property type="entry name" value="Isochorismatase-like"/>
    <property type="match status" value="1"/>
</dbReference>
<accession>A0A7G9YIR4</accession>
<gene>
    <name evidence="3" type="ORF">LLFONJKP_00019</name>
</gene>
<dbReference type="GO" id="GO:0016787">
    <property type="term" value="F:hydrolase activity"/>
    <property type="evidence" value="ECO:0007669"/>
    <property type="project" value="UniProtKB-KW"/>
</dbReference>
<dbReference type="AlphaFoldDB" id="A0A7G9YIR4"/>
<evidence type="ECO:0000313" key="3">
    <source>
        <dbReference type="EMBL" id="QNO47898.1"/>
    </source>
</evidence>
<dbReference type="InterPro" id="IPR036380">
    <property type="entry name" value="Isochorismatase-like_sf"/>
</dbReference>
<keyword evidence="1 3" id="KW-0378">Hydrolase</keyword>
<organism evidence="3">
    <name type="scientific">Candidatus Methanogaster sp. ANME-2c ERB4</name>
    <dbReference type="NCBI Taxonomy" id="2759911"/>
    <lineage>
        <taxon>Archaea</taxon>
        <taxon>Methanobacteriati</taxon>
        <taxon>Methanobacteriota</taxon>
        <taxon>Stenosarchaea group</taxon>
        <taxon>Methanomicrobia</taxon>
        <taxon>Methanosarcinales</taxon>
        <taxon>ANME-2 cluster</taxon>
        <taxon>Candidatus Methanogasteraceae</taxon>
        <taxon>Candidatus Methanogaster</taxon>
    </lineage>
</organism>
<name>A0A7G9YIR4_9EURY</name>
<feature type="domain" description="Isochorismatase-like" evidence="2">
    <location>
        <begin position="4"/>
        <end position="162"/>
    </location>
</feature>
<evidence type="ECO:0000256" key="1">
    <source>
        <dbReference type="ARBA" id="ARBA00022801"/>
    </source>
</evidence>
<dbReference type="InterPro" id="IPR000868">
    <property type="entry name" value="Isochorismatase-like_dom"/>
</dbReference>
<proteinExistence type="predicted"/>
<dbReference type="SUPFAM" id="SSF52499">
    <property type="entry name" value="Isochorismatase-like hydrolases"/>
    <property type="match status" value="1"/>
</dbReference>
<dbReference type="InterPro" id="IPR050272">
    <property type="entry name" value="Isochorismatase-like_hydrls"/>
</dbReference>
<dbReference type="PANTHER" id="PTHR43540">
    <property type="entry name" value="PEROXYUREIDOACRYLATE/UREIDOACRYLATE AMIDOHYDROLASE-RELATED"/>
    <property type="match status" value="1"/>
</dbReference>
<dbReference type="PANTHER" id="PTHR43540:SF6">
    <property type="entry name" value="ISOCHORISMATASE-LIKE DOMAIN-CONTAINING PROTEIN"/>
    <property type="match status" value="1"/>
</dbReference>
<dbReference type="EMBL" id="MT631282">
    <property type="protein sequence ID" value="QNO47898.1"/>
    <property type="molecule type" value="Genomic_DNA"/>
</dbReference>